<dbReference type="GO" id="GO:0004864">
    <property type="term" value="F:protein phosphatase inhibitor activity"/>
    <property type="evidence" value="ECO:0007669"/>
    <property type="project" value="InterPro"/>
</dbReference>
<evidence type="ECO:0000256" key="1">
    <source>
        <dbReference type="ARBA" id="ARBA00009744"/>
    </source>
</evidence>
<dbReference type="AlphaFoldDB" id="A0A1S2YQ44"/>
<organism evidence="5 6">
    <name type="scientific">Cicer arietinum</name>
    <name type="common">Chickpea</name>
    <name type="synonym">Garbanzo</name>
    <dbReference type="NCBI Taxonomy" id="3827"/>
    <lineage>
        <taxon>Eukaryota</taxon>
        <taxon>Viridiplantae</taxon>
        <taxon>Streptophyta</taxon>
        <taxon>Embryophyta</taxon>
        <taxon>Tracheophyta</taxon>
        <taxon>Spermatophyta</taxon>
        <taxon>Magnoliopsida</taxon>
        <taxon>eudicotyledons</taxon>
        <taxon>Gunneridae</taxon>
        <taxon>Pentapetalae</taxon>
        <taxon>rosids</taxon>
        <taxon>fabids</taxon>
        <taxon>Fabales</taxon>
        <taxon>Fabaceae</taxon>
        <taxon>Papilionoideae</taxon>
        <taxon>50 kb inversion clade</taxon>
        <taxon>NPAAA clade</taxon>
        <taxon>Hologalegina</taxon>
        <taxon>IRL clade</taxon>
        <taxon>Cicereae</taxon>
        <taxon>Cicer</taxon>
    </lineage>
</organism>
<dbReference type="GO" id="GO:0010427">
    <property type="term" value="F:abscisic acid binding"/>
    <property type="evidence" value="ECO:0007669"/>
    <property type="project" value="InterPro"/>
</dbReference>
<dbReference type="OrthoDB" id="1858506at2759"/>
<dbReference type="STRING" id="3827.A0A1S2YQ44"/>
<dbReference type="FunFam" id="3.30.530.20:FF:000007">
    <property type="entry name" value="Major pollen allergen Bet v 1-A"/>
    <property type="match status" value="1"/>
</dbReference>
<dbReference type="eggNOG" id="ENOG502RXTQ">
    <property type="taxonomic scope" value="Eukaryota"/>
</dbReference>
<dbReference type="PANTHER" id="PTHR31213:SF87">
    <property type="entry name" value="NODULIN-13"/>
    <property type="match status" value="1"/>
</dbReference>
<comment type="similarity">
    <text evidence="1">Belongs to the BetVI family.</text>
</comment>
<dbReference type="SMR" id="A0A1S2YQ44"/>
<dbReference type="InterPro" id="IPR024949">
    <property type="entry name" value="Bet_v_I_allergen"/>
</dbReference>
<dbReference type="KEGG" id="cam:101511916"/>
<dbReference type="Gene3D" id="3.30.530.20">
    <property type="match status" value="1"/>
</dbReference>
<reference evidence="5" key="1">
    <citation type="journal article" date="2013" name="Nat. Biotechnol.">
        <title>Draft genome sequence of chickpea (Cicer arietinum) provides a resource for trait improvement.</title>
        <authorList>
            <person name="Varshney R.K."/>
            <person name="Song C."/>
            <person name="Saxena R.K."/>
            <person name="Azam S."/>
            <person name="Yu S."/>
            <person name="Sharpe A.G."/>
            <person name="Cannon S."/>
            <person name="Baek J."/>
            <person name="Rosen B.D."/>
            <person name="Tar'an B."/>
            <person name="Millan T."/>
            <person name="Zhang X."/>
            <person name="Ramsay L.D."/>
            <person name="Iwata A."/>
            <person name="Wang Y."/>
            <person name="Nelson W."/>
            <person name="Farmer A.D."/>
            <person name="Gaur P.M."/>
            <person name="Soderlund C."/>
            <person name="Penmetsa R.V."/>
            <person name="Xu C."/>
            <person name="Bharti A.K."/>
            <person name="He W."/>
            <person name="Winter P."/>
            <person name="Zhao S."/>
            <person name="Hane J.K."/>
            <person name="Carrasquilla-Garcia N."/>
            <person name="Condie J.A."/>
            <person name="Upadhyaya H.D."/>
            <person name="Luo M.C."/>
            <person name="Thudi M."/>
            <person name="Gowda C.L."/>
            <person name="Singh N.P."/>
            <person name="Lichtenzveig J."/>
            <person name="Gali K.K."/>
            <person name="Rubio J."/>
            <person name="Nadarajan N."/>
            <person name="Dolezel J."/>
            <person name="Bansal K.C."/>
            <person name="Xu X."/>
            <person name="Edwards D."/>
            <person name="Zhang G."/>
            <person name="Kahl G."/>
            <person name="Gil J."/>
            <person name="Singh K.B."/>
            <person name="Datta S.K."/>
            <person name="Jackson S.A."/>
            <person name="Wang J."/>
            <person name="Cook D.R."/>
        </authorList>
    </citation>
    <scope>NUCLEOTIDE SEQUENCE [LARGE SCALE GENOMIC DNA]</scope>
    <source>
        <strain evidence="5">cv. CDC Frontier</strain>
    </source>
</reference>
<name>A0A1S2YQ44_CICAR</name>
<dbReference type="SUPFAM" id="SSF55961">
    <property type="entry name" value="Bet v1-like"/>
    <property type="match status" value="1"/>
</dbReference>
<evidence type="ECO:0000256" key="2">
    <source>
        <dbReference type="ARBA" id="ARBA00022821"/>
    </source>
</evidence>
<dbReference type="GeneID" id="101511916"/>
<proteinExistence type="inferred from homology"/>
<dbReference type="Proteomes" id="UP000087171">
    <property type="component" value="Chromosome Ca7"/>
</dbReference>
<dbReference type="RefSeq" id="XP_004508177.1">
    <property type="nucleotide sequence ID" value="XM_004508120.3"/>
</dbReference>
<keyword evidence="5" id="KW-1185">Reference proteome</keyword>
<keyword evidence="3" id="KW-0568">Pathogenesis-related protein</keyword>
<dbReference type="GO" id="GO:0006952">
    <property type="term" value="P:defense response"/>
    <property type="evidence" value="ECO:0007669"/>
    <property type="project" value="UniProtKB-KW"/>
</dbReference>
<dbReference type="GO" id="GO:0005737">
    <property type="term" value="C:cytoplasm"/>
    <property type="evidence" value="ECO:0007669"/>
    <property type="project" value="TreeGrafter"/>
</dbReference>
<accession>A0A1S2YQ44</accession>
<dbReference type="GO" id="GO:0038023">
    <property type="term" value="F:signaling receptor activity"/>
    <property type="evidence" value="ECO:0007669"/>
    <property type="project" value="InterPro"/>
</dbReference>
<dbReference type="CDD" id="cd07816">
    <property type="entry name" value="Bet_v1-like"/>
    <property type="match status" value="1"/>
</dbReference>
<dbReference type="GO" id="GO:0009738">
    <property type="term" value="P:abscisic acid-activated signaling pathway"/>
    <property type="evidence" value="ECO:0007669"/>
    <property type="project" value="InterPro"/>
</dbReference>
<evidence type="ECO:0000313" key="5">
    <source>
        <dbReference type="Proteomes" id="UP000087171"/>
    </source>
</evidence>
<sequence>MGVFSTESEFVSSISAETLFKAIAEDSIDIFPKALPSLFESAEIIEGDGGPGTIKKLNIIGGLGSVKNRVDAIDKANYVYNYSINEGIALSDQPLEKISFEYKLVPNPDGGCIVKSTIKYYTKGDAQLSQQYLDDGNERCNSFTKAVVDYLQQNPNYN</sequence>
<dbReference type="InterPro" id="IPR050279">
    <property type="entry name" value="Plant_def-hormone_signal"/>
</dbReference>
<dbReference type="Pfam" id="PF00407">
    <property type="entry name" value="Bet_v_1"/>
    <property type="match status" value="1"/>
</dbReference>
<dbReference type="PaxDb" id="3827-XP_004508177.1"/>
<dbReference type="PANTHER" id="PTHR31213">
    <property type="entry name" value="OS08G0374000 PROTEIN-RELATED"/>
    <property type="match status" value="1"/>
</dbReference>
<protein>
    <submittedName>
        <fullName evidence="6">Nodulin-13-like isoform X1</fullName>
    </submittedName>
</protein>
<evidence type="ECO:0000256" key="3">
    <source>
        <dbReference type="ARBA" id="ARBA00023265"/>
    </source>
</evidence>
<dbReference type="InterPro" id="IPR000916">
    <property type="entry name" value="Bet_v_I/MLP"/>
</dbReference>
<feature type="domain" description="Bet v I/Major latex protein" evidence="4">
    <location>
        <begin position="1"/>
        <end position="152"/>
    </location>
</feature>
<evidence type="ECO:0000259" key="4">
    <source>
        <dbReference type="Pfam" id="PF00407"/>
    </source>
</evidence>
<dbReference type="PRINTS" id="PR00634">
    <property type="entry name" value="BETALLERGEN"/>
</dbReference>
<reference evidence="6" key="2">
    <citation type="submission" date="2025-08" db="UniProtKB">
        <authorList>
            <consortium name="RefSeq"/>
        </authorList>
    </citation>
    <scope>IDENTIFICATION</scope>
    <source>
        <tissue evidence="6">Etiolated seedlings</tissue>
    </source>
</reference>
<gene>
    <name evidence="6" type="primary">LOC101511916</name>
</gene>
<dbReference type="InterPro" id="IPR023393">
    <property type="entry name" value="START-like_dom_sf"/>
</dbReference>
<evidence type="ECO:0000313" key="6">
    <source>
        <dbReference type="RefSeq" id="XP_004508177.1"/>
    </source>
</evidence>
<keyword evidence="2" id="KW-0611">Plant defense</keyword>
<dbReference type="GO" id="GO:0005634">
    <property type="term" value="C:nucleus"/>
    <property type="evidence" value="ECO:0007669"/>
    <property type="project" value="TreeGrafter"/>
</dbReference>